<dbReference type="SUPFAM" id="SSF53098">
    <property type="entry name" value="Ribonuclease H-like"/>
    <property type="match status" value="1"/>
</dbReference>
<organism evidence="2 3">
    <name type="scientific">Candidatus Dojkabacteria bacterium CG_4_10_14_0_2_um_filter_Dojkabacteria_WS6_41_15</name>
    <dbReference type="NCBI Taxonomy" id="2014249"/>
    <lineage>
        <taxon>Bacteria</taxon>
        <taxon>Candidatus Dojkabacteria</taxon>
    </lineage>
</organism>
<dbReference type="Gene3D" id="3.30.420.10">
    <property type="entry name" value="Ribonuclease H-like superfamily/Ribonuclease H"/>
    <property type="match status" value="1"/>
</dbReference>
<feature type="domain" description="RNase H type-1" evidence="1">
    <location>
        <begin position="5"/>
        <end position="138"/>
    </location>
</feature>
<evidence type="ECO:0000259" key="1">
    <source>
        <dbReference type="PROSITE" id="PS50879"/>
    </source>
</evidence>
<dbReference type="EMBL" id="PFQB01000018">
    <property type="protein sequence ID" value="PJA15417.1"/>
    <property type="molecule type" value="Genomic_DNA"/>
</dbReference>
<dbReference type="InterPro" id="IPR036397">
    <property type="entry name" value="RNaseH_sf"/>
</dbReference>
<protein>
    <submittedName>
        <fullName evidence="2">Ribonuclease H</fullName>
    </submittedName>
</protein>
<comment type="caution">
    <text evidence="2">The sequence shown here is derived from an EMBL/GenBank/DDBJ whole genome shotgun (WGS) entry which is preliminary data.</text>
</comment>
<sequence length="143" mass="16375">MTQKKFQKLQVFTDGGSRNNPGNAGIGFVLMTPEGVIIDQMGKYIGIATNNEAEYQALLTALQHIKNFHSSCKELTIYSDSELMVKQLLRVYKIKEPHLRKFAEVIWELLDTIADWQIKHVLRDKNQLADQLVNEALDKQLCK</sequence>
<dbReference type="PROSITE" id="PS50879">
    <property type="entry name" value="RNASE_H_1"/>
    <property type="match status" value="1"/>
</dbReference>
<evidence type="ECO:0000313" key="2">
    <source>
        <dbReference type="EMBL" id="PJA15417.1"/>
    </source>
</evidence>
<name>A0A2M7W2V4_9BACT</name>
<proteinExistence type="predicted"/>
<dbReference type="InterPro" id="IPR002156">
    <property type="entry name" value="RNaseH_domain"/>
</dbReference>
<dbReference type="GO" id="GO:0003676">
    <property type="term" value="F:nucleic acid binding"/>
    <property type="evidence" value="ECO:0007669"/>
    <property type="project" value="InterPro"/>
</dbReference>
<gene>
    <name evidence="2" type="ORF">COX64_00770</name>
</gene>
<dbReference type="PANTHER" id="PTHR48475:SF1">
    <property type="entry name" value="RNASE H TYPE-1 DOMAIN-CONTAINING PROTEIN"/>
    <property type="match status" value="1"/>
</dbReference>
<dbReference type="Proteomes" id="UP000228952">
    <property type="component" value="Unassembled WGS sequence"/>
</dbReference>
<reference evidence="3" key="1">
    <citation type="submission" date="2017-09" db="EMBL/GenBank/DDBJ databases">
        <title>Depth-based differentiation of microbial function through sediment-hosted aquifers and enrichment of novel symbionts in the deep terrestrial subsurface.</title>
        <authorList>
            <person name="Probst A.J."/>
            <person name="Ladd B."/>
            <person name="Jarett J.K."/>
            <person name="Geller-Mcgrath D.E."/>
            <person name="Sieber C.M.K."/>
            <person name="Emerson J.B."/>
            <person name="Anantharaman K."/>
            <person name="Thomas B.C."/>
            <person name="Malmstrom R."/>
            <person name="Stieglmeier M."/>
            <person name="Klingl A."/>
            <person name="Woyke T."/>
            <person name="Ryan C.M."/>
            <person name="Banfield J.F."/>
        </authorList>
    </citation>
    <scope>NUCLEOTIDE SEQUENCE [LARGE SCALE GENOMIC DNA]</scope>
</reference>
<dbReference type="GO" id="GO:0004523">
    <property type="term" value="F:RNA-DNA hybrid ribonuclease activity"/>
    <property type="evidence" value="ECO:0007669"/>
    <property type="project" value="InterPro"/>
</dbReference>
<dbReference type="CDD" id="cd09279">
    <property type="entry name" value="RNase_HI_like"/>
    <property type="match status" value="1"/>
</dbReference>
<dbReference type="AlphaFoldDB" id="A0A2M7W2V4"/>
<evidence type="ECO:0000313" key="3">
    <source>
        <dbReference type="Proteomes" id="UP000228952"/>
    </source>
</evidence>
<dbReference type="InterPro" id="IPR012337">
    <property type="entry name" value="RNaseH-like_sf"/>
</dbReference>
<dbReference type="Pfam" id="PF13456">
    <property type="entry name" value="RVT_3"/>
    <property type="match status" value="1"/>
</dbReference>
<dbReference type="PANTHER" id="PTHR48475">
    <property type="entry name" value="RIBONUCLEASE H"/>
    <property type="match status" value="1"/>
</dbReference>
<accession>A0A2M7W2V4</accession>